<gene>
    <name evidence="1" type="ORF">SAMN05661086_03000</name>
</gene>
<evidence type="ECO:0000313" key="2">
    <source>
        <dbReference type="Proteomes" id="UP000199659"/>
    </source>
</evidence>
<dbReference type="OrthoDB" id="1664281at2"/>
<protein>
    <recommendedName>
        <fullName evidence="3">Iron-dependent peroxidase</fullName>
    </recommendedName>
</protein>
<dbReference type="EMBL" id="FOYZ01000012">
    <property type="protein sequence ID" value="SFR97439.1"/>
    <property type="molecule type" value="Genomic_DNA"/>
</dbReference>
<evidence type="ECO:0000313" key="1">
    <source>
        <dbReference type="EMBL" id="SFR97439.1"/>
    </source>
</evidence>
<name>A0A1I6L1U2_9FIRM</name>
<sequence length="232" mass="28113">MNYLWDTVIKARQAGIDIDEFRFSPAKRYSPYMEMAFDDLNIPIEADMEKEIEINPYYRFHKIFKTMFDIENYDDVKIRGELFDWIIHLIATVDINMGLNMQEFYRRFIDHDIRSGVFGEIAKERWNYFNLFEQEYITNKLIDLYKLNTPVLMLKKVIHFVFQDSYVYVNNIDKPEILIYAGVKKITKYVEKMEFIKEMFLPLGYLCRIYWDKHFGIIGKEATMKMDHIVLY</sequence>
<proteinExistence type="predicted"/>
<keyword evidence="2" id="KW-1185">Reference proteome</keyword>
<organism evidence="1 2">
    <name type="scientific">Anaeromicropila populeti</name>
    <dbReference type="NCBI Taxonomy" id="37658"/>
    <lineage>
        <taxon>Bacteria</taxon>
        <taxon>Bacillati</taxon>
        <taxon>Bacillota</taxon>
        <taxon>Clostridia</taxon>
        <taxon>Lachnospirales</taxon>
        <taxon>Lachnospiraceae</taxon>
        <taxon>Anaeromicropila</taxon>
    </lineage>
</organism>
<dbReference type="STRING" id="37658.SAMN05661086_03000"/>
<reference evidence="1 2" key="1">
    <citation type="submission" date="2016-10" db="EMBL/GenBank/DDBJ databases">
        <authorList>
            <person name="de Groot N.N."/>
        </authorList>
    </citation>
    <scope>NUCLEOTIDE SEQUENCE [LARGE SCALE GENOMIC DNA]</scope>
    <source>
        <strain evidence="1 2">743A</strain>
    </source>
</reference>
<evidence type="ECO:0008006" key="3">
    <source>
        <dbReference type="Google" id="ProtNLM"/>
    </source>
</evidence>
<accession>A0A1I6L1U2</accession>
<dbReference type="Proteomes" id="UP000199659">
    <property type="component" value="Unassembled WGS sequence"/>
</dbReference>
<dbReference type="AlphaFoldDB" id="A0A1I6L1U2"/>
<dbReference type="RefSeq" id="WP_092562429.1">
    <property type="nucleotide sequence ID" value="NZ_FOYZ01000012.1"/>
</dbReference>